<dbReference type="Proteomes" id="UP000242414">
    <property type="component" value="Unassembled WGS sequence"/>
</dbReference>
<evidence type="ECO:0008006" key="2">
    <source>
        <dbReference type="Google" id="ProtNLM"/>
    </source>
</evidence>
<feature type="non-terminal residue" evidence="1">
    <location>
        <position position="1"/>
    </location>
</feature>
<proteinExistence type="predicted"/>
<evidence type="ECO:0000313" key="1">
    <source>
        <dbReference type="EMBL" id="ORE04170.1"/>
    </source>
</evidence>
<dbReference type="VEuPathDB" id="FungiDB:BCV72DRAFT_211811"/>
<dbReference type="Gene3D" id="3.30.420.10">
    <property type="entry name" value="Ribonuclease H-like superfamily/Ribonuclease H"/>
    <property type="match status" value="1"/>
</dbReference>
<dbReference type="OrthoDB" id="2201966at2759"/>
<dbReference type="AlphaFoldDB" id="A0A1X0QWM3"/>
<protein>
    <recommendedName>
        <fullName evidence="2">DDE-1 domain-containing protein</fullName>
    </recommendedName>
</protein>
<reference evidence="1" key="1">
    <citation type="journal article" date="2016" name="Proc. Natl. Acad. Sci. U.S.A.">
        <title>Lipid metabolic changes in an early divergent fungus govern the establishment of a mutualistic symbiosis with endobacteria.</title>
        <authorList>
            <person name="Lastovetsky O.A."/>
            <person name="Gaspar M.L."/>
            <person name="Mondo S.J."/>
            <person name="LaButti K.M."/>
            <person name="Sandor L."/>
            <person name="Grigoriev I.V."/>
            <person name="Henry S.A."/>
            <person name="Pawlowska T.E."/>
        </authorList>
    </citation>
    <scope>NUCLEOTIDE SEQUENCE [LARGE SCALE GENOMIC DNA]</scope>
    <source>
        <strain evidence="1">ATCC 52814</strain>
    </source>
</reference>
<dbReference type="EMBL" id="KV921979">
    <property type="protein sequence ID" value="ORE04170.1"/>
    <property type="molecule type" value="Genomic_DNA"/>
</dbReference>
<name>A0A1X0QWM3_RHIZD</name>
<gene>
    <name evidence="1" type="ORF">BCV72DRAFT_211811</name>
</gene>
<accession>A0A1X0QWM3</accession>
<sequence length="72" mass="8197">FFIAMDNCRIRYSHYVIGAIQSRGYKPLFMLIEECWSKIKAHARRNPFSSLDTLTPRIQAACRSVATGDCLG</sequence>
<dbReference type="InterPro" id="IPR036397">
    <property type="entry name" value="RNaseH_sf"/>
</dbReference>
<organism evidence="1">
    <name type="scientific">Rhizopus microsporus var. microsporus</name>
    <dbReference type="NCBI Taxonomy" id="86635"/>
    <lineage>
        <taxon>Eukaryota</taxon>
        <taxon>Fungi</taxon>
        <taxon>Fungi incertae sedis</taxon>
        <taxon>Mucoromycota</taxon>
        <taxon>Mucoromycotina</taxon>
        <taxon>Mucoromycetes</taxon>
        <taxon>Mucorales</taxon>
        <taxon>Mucorineae</taxon>
        <taxon>Rhizopodaceae</taxon>
        <taxon>Rhizopus</taxon>
    </lineage>
</organism>
<dbReference type="GO" id="GO:0003676">
    <property type="term" value="F:nucleic acid binding"/>
    <property type="evidence" value="ECO:0007669"/>
    <property type="project" value="InterPro"/>
</dbReference>